<protein>
    <submittedName>
        <fullName evidence="2">DUF3634 family protein</fullName>
    </submittedName>
</protein>
<evidence type="ECO:0000313" key="2">
    <source>
        <dbReference type="EMBL" id="RJY18016.1"/>
    </source>
</evidence>
<name>A0A3A6TY54_9GAMM</name>
<dbReference type="InterPro" id="IPR022090">
    <property type="entry name" value="DUF3634"/>
</dbReference>
<organism evidence="2 3">
    <name type="scientific">Parashewanella spongiae</name>
    <dbReference type="NCBI Taxonomy" id="342950"/>
    <lineage>
        <taxon>Bacteria</taxon>
        <taxon>Pseudomonadati</taxon>
        <taxon>Pseudomonadota</taxon>
        <taxon>Gammaproteobacteria</taxon>
        <taxon>Alteromonadales</taxon>
        <taxon>Shewanellaceae</taxon>
        <taxon>Parashewanella</taxon>
    </lineage>
</organism>
<evidence type="ECO:0000313" key="3">
    <source>
        <dbReference type="Proteomes" id="UP000273022"/>
    </source>
</evidence>
<evidence type="ECO:0000256" key="1">
    <source>
        <dbReference type="SAM" id="Phobius"/>
    </source>
</evidence>
<dbReference type="Pfam" id="PF12321">
    <property type="entry name" value="DUF3634"/>
    <property type="match status" value="1"/>
</dbReference>
<reference evidence="2 3" key="1">
    <citation type="submission" date="2018-09" db="EMBL/GenBank/DDBJ databases">
        <title>Phylogeny of the Shewanellaceae, and recommendation for two new genera, Pseudoshewanella and Parashewanella.</title>
        <authorList>
            <person name="Wang G."/>
        </authorList>
    </citation>
    <scope>NUCLEOTIDE SEQUENCE [LARGE SCALE GENOMIC DNA]</scope>
    <source>
        <strain evidence="2 3">KCTC 22492</strain>
    </source>
</reference>
<keyword evidence="1" id="KW-1133">Transmembrane helix</keyword>
<dbReference type="OrthoDB" id="6264785at2"/>
<dbReference type="Proteomes" id="UP000273022">
    <property type="component" value="Unassembled WGS sequence"/>
</dbReference>
<gene>
    <name evidence="2" type="ORF">D5R81_07180</name>
</gene>
<feature type="transmembrane region" description="Helical" evidence="1">
    <location>
        <begin position="6"/>
        <end position="22"/>
    </location>
</feature>
<sequence length="113" mass="12935">MDTGLKLLFMCIGIAVLIYFVFGSKRGLVIFELHFKNGRLDKHKGKVPEKFMREARQLAKHNKMTGTVRAEKSGDVRLHISANVSDDLTQQLRNLFPFELYDIKSVDHSRNTG</sequence>
<proteinExistence type="predicted"/>
<dbReference type="EMBL" id="QYYH01000034">
    <property type="protein sequence ID" value="RJY18016.1"/>
    <property type="molecule type" value="Genomic_DNA"/>
</dbReference>
<accession>A0A3A6TY54</accession>
<keyword evidence="1" id="KW-0812">Transmembrane</keyword>
<dbReference type="AlphaFoldDB" id="A0A3A6TY54"/>
<comment type="caution">
    <text evidence="2">The sequence shown here is derived from an EMBL/GenBank/DDBJ whole genome shotgun (WGS) entry which is preliminary data.</text>
</comment>
<keyword evidence="1" id="KW-0472">Membrane</keyword>
<dbReference type="RefSeq" id="WP_121852978.1">
    <property type="nucleotide sequence ID" value="NZ_CP037952.1"/>
</dbReference>
<keyword evidence="3" id="KW-1185">Reference proteome</keyword>